<dbReference type="Pfam" id="PF13560">
    <property type="entry name" value="HTH_31"/>
    <property type="match status" value="1"/>
</dbReference>
<feature type="region of interest" description="Disordered" evidence="2">
    <location>
        <begin position="23"/>
        <end position="45"/>
    </location>
</feature>
<comment type="caution">
    <text evidence="4">The sequence shown here is derived from an EMBL/GenBank/DDBJ whole genome shotgun (WGS) entry which is preliminary data.</text>
</comment>
<dbReference type="eggNOG" id="COG1396">
    <property type="taxonomic scope" value="Bacteria"/>
</dbReference>
<feature type="compositionally biased region" description="Low complexity" evidence="2">
    <location>
        <begin position="28"/>
        <end position="45"/>
    </location>
</feature>
<dbReference type="PROSITE" id="PS50943">
    <property type="entry name" value="HTH_CROC1"/>
    <property type="match status" value="1"/>
</dbReference>
<dbReference type="Proteomes" id="UP000028824">
    <property type="component" value="Unassembled WGS sequence"/>
</dbReference>
<dbReference type="CDD" id="cd02209">
    <property type="entry name" value="cupin_XRE_C"/>
    <property type="match status" value="1"/>
</dbReference>
<sequence length="230" mass="25106">MPIRARTLCNRATAMAQKDDFMSDVSKAPASAPSTGATTGASTGAEIGRRLRLRRKVRRLTLAQVAQASHISTAQLSQIERGRAMLSVDKMVLLCQALDMPLSWLFDPAYHDAPLADRQQYVIRQAAQRHMSFAAAGMEKDMLTPDSMLQLQMMRIVLSPTGTTGDDPYNEPEGAKGGVVLRGALGLEIDGHTEIVHPGDSFAFPATAMIRFWAEGVETEVIWVTTPAFY</sequence>
<dbReference type="SMART" id="SM00530">
    <property type="entry name" value="HTH_XRE"/>
    <property type="match status" value="1"/>
</dbReference>
<dbReference type="CDD" id="cd00093">
    <property type="entry name" value="HTH_XRE"/>
    <property type="match status" value="1"/>
</dbReference>
<proteinExistence type="predicted"/>
<dbReference type="InterPro" id="IPR011051">
    <property type="entry name" value="RmlC_Cupin_sf"/>
</dbReference>
<dbReference type="SUPFAM" id="SSF47413">
    <property type="entry name" value="lambda repressor-like DNA-binding domains"/>
    <property type="match status" value="1"/>
</dbReference>
<dbReference type="Gene3D" id="2.60.120.10">
    <property type="entry name" value="Jelly Rolls"/>
    <property type="match status" value="1"/>
</dbReference>
<reference evidence="4 5" key="1">
    <citation type="submission" date="2014-03" db="EMBL/GenBank/DDBJ databases">
        <title>Genome of Paenirhodobacter enshiensis DW2-9.</title>
        <authorList>
            <person name="Wang D."/>
            <person name="Wang G."/>
        </authorList>
    </citation>
    <scope>NUCLEOTIDE SEQUENCE [LARGE SCALE GENOMIC DNA]</scope>
    <source>
        <strain evidence="4 5">DW2-9</strain>
    </source>
</reference>
<dbReference type="InterPro" id="IPR001387">
    <property type="entry name" value="Cro/C1-type_HTH"/>
</dbReference>
<dbReference type="InterPro" id="IPR050807">
    <property type="entry name" value="TransReg_Diox_bact_type"/>
</dbReference>
<dbReference type="EMBL" id="JFZB01000039">
    <property type="protein sequence ID" value="KFI24630.1"/>
    <property type="molecule type" value="Genomic_DNA"/>
</dbReference>
<evidence type="ECO:0000256" key="1">
    <source>
        <dbReference type="ARBA" id="ARBA00023125"/>
    </source>
</evidence>
<gene>
    <name evidence="4" type="ORF">CG50_09400</name>
</gene>
<dbReference type="InterPro" id="IPR010982">
    <property type="entry name" value="Lambda_DNA-bd_dom_sf"/>
</dbReference>
<keyword evidence="1" id="KW-0238">DNA-binding</keyword>
<dbReference type="InterPro" id="IPR013096">
    <property type="entry name" value="Cupin_2"/>
</dbReference>
<dbReference type="STRING" id="1105367.CG50_09400"/>
<name>A0A086XRI0_9RHOB</name>
<dbReference type="Pfam" id="PF07883">
    <property type="entry name" value="Cupin_2"/>
    <property type="match status" value="1"/>
</dbReference>
<dbReference type="AlphaFoldDB" id="A0A086XRI0"/>
<organism evidence="4 5">
    <name type="scientific">Paenirhodobacter enshiensis</name>
    <dbReference type="NCBI Taxonomy" id="1105367"/>
    <lineage>
        <taxon>Bacteria</taxon>
        <taxon>Pseudomonadati</taxon>
        <taxon>Pseudomonadota</taxon>
        <taxon>Alphaproteobacteria</taxon>
        <taxon>Rhodobacterales</taxon>
        <taxon>Rhodobacter group</taxon>
        <taxon>Paenirhodobacter</taxon>
    </lineage>
</organism>
<dbReference type="InterPro" id="IPR014710">
    <property type="entry name" value="RmlC-like_jellyroll"/>
</dbReference>
<dbReference type="GO" id="GO:0005829">
    <property type="term" value="C:cytosol"/>
    <property type="evidence" value="ECO:0007669"/>
    <property type="project" value="TreeGrafter"/>
</dbReference>
<dbReference type="SUPFAM" id="SSF51182">
    <property type="entry name" value="RmlC-like cupins"/>
    <property type="match status" value="1"/>
</dbReference>
<protein>
    <recommendedName>
        <fullName evidence="3">HTH cro/C1-type domain-containing protein</fullName>
    </recommendedName>
</protein>
<dbReference type="GO" id="GO:0003700">
    <property type="term" value="F:DNA-binding transcription factor activity"/>
    <property type="evidence" value="ECO:0007669"/>
    <property type="project" value="TreeGrafter"/>
</dbReference>
<dbReference type="PANTHER" id="PTHR46797">
    <property type="entry name" value="HTH-TYPE TRANSCRIPTIONAL REGULATOR"/>
    <property type="match status" value="1"/>
</dbReference>
<accession>A0A086XRI0</accession>
<evidence type="ECO:0000313" key="5">
    <source>
        <dbReference type="Proteomes" id="UP000028824"/>
    </source>
</evidence>
<dbReference type="PANTHER" id="PTHR46797:SF1">
    <property type="entry name" value="METHYLPHOSPHONATE SYNTHASE"/>
    <property type="match status" value="1"/>
</dbReference>
<evidence type="ECO:0000313" key="4">
    <source>
        <dbReference type="EMBL" id="KFI24630.1"/>
    </source>
</evidence>
<feature type="domain" description="HTH cro/C1-type" evidence="3">
    <location>
        <begin position="51"/>
        <end position="105"/>
    </location>
</feature>
<dbReference type="Gene3D" id="1.10.260.40">
    <property type="entry name" value="lambda repressor-like DNA-binding domains"/>
    <property type="match status" value="1"/>
</dbReference>
<dbReference type="GO" id="GO:0003677">
    <property type="term" value="F:DNA binding"/>
    <property type="evidence" value="ECO:0007669"/>
    <property type="project" value="UniProtKB-KW"/>
</dbReference>
<evidence type="ECO:0000256" key="2">
    <source>
        <dbReference type="SAM" id="MobiDB-lite"/>
    </source>
</evidence>
<evidence type="ECO:0000259" key="3">
    <source>
        <dbReference type="PROSITE" id="PS50943"/>
    </source>
</evidence>
<keyword evidence="5" id="KW-1185">Reference proteome</keyword>